<dbReference type="EMBL" id="JACCBU010000001">
    <property type="protein sequence ID" value="NYE71552.1"/>
    <property type="molecule type" value="Genomic_DNA"/>
</dbReference>
<dbReference type="Proteomes" id="UP000569914">
    <property type="component" value="Unassembled WGS sequence"/>
</dbReference>
<keyword evidence="2" id="KW-1185">Reference proteome</keyword>
<evidence type="ECO:0000313" key="2">
    <source>
        <dbReference type="Proteomes" id="UP000569914"/>
    </source>
</evidence>
<name>A0A7Y9LBB5_9ACTN</name>
<organism evidence="1 2">
    <name type="scientific">Microlunatus parietis</name>
    <dbReference type="NCBI Taxonomy" id="682979"/>
    <lineage>
        <taxon>Bacteria</taxon>
        <taxon>Bacillati</taxon>
        <taxon>Actinomycetota</taxon>
        <taxon>Actinomycetes</taxon>
        <taxon>Propionibacteriales</taxon>
        <taxon>Propionibacteriaceae</taxon>
        <taxon>Microlunatus</taxon>
    </lineage>
</organism>
<protein>
    <submittedName>
        <fullName evidence="1">Uncharacterized protein</fullName>
    </submittedName>
</protein>
<evidence type="ECO:0000313" key="1">
    <source>
        <dbReference type="EMBL" id="NYE71552.1"/>
    </source>
</evidence>
<dbReference type="AlphaFoldDB" id="A0A7Y9LBB5"/>
<accession>A0A7Y9LBB5</accession>
<sequence length="30" mass="3306">MVGDEPSMLIIVEEVHEPSVATSGRPRQQI</sequence>
<proteinExistence type="predicted"/>
<gene>
    <name evidence="1" type="ORF">BKA15_002881</name>
</gene>
<reference evidence="1 2" key="1">
    <citation type="submission" date="2020-07" db="EMBL/GenBank/DDBJ databases">
        <title>Sequencing the genomes of 1000 actinobacteria strains.</title>
        <authorList>
            <person name="Klenk H.-P."/>
        </authorList>
    </citation>
    <scope>NUCLEOTIDE SEQUENCE [LARGE SCALE GENOMIC DNA]</scope>
    <source>
        <strain evidence="1 2">DSM 22083</strain>
    </source>
</reference>
<comment type="caution">
    <text evidence="1">The sequence shown here is derived from an EMBL/GenBank/DDBJ whole genome shotgun (WGS) entry which is preliminary data.</text>
</comment>